<dbReference type="AlphaFoldDB" id="A0A8T0IUL4"/>
<dbReference type="GO" id="GO:0008483">
    <property type="term" value="F:transaminase activity"/>
    <property type="evidence" value="ECO:0007669"/>
    <property type="project" value="TreeGrafter"/>
</dbReference>
<dbReference type="InterPro" id="IPR015421">
    <property type="entry name" value="PyrdxlP-dep_Trfase_major"/>
</dbReference>
<evidence type="ECO:0000256" key="3">
    <source>
        <dbReference type="ARBA" id="ARBA00022898"/>
    </source>
</evidence>
<dbReference type="Gene3D" id="2.10.25.30">
    <property type="entry name" value="EGF-like, alliinase"/>
    <property type="match status" value="1"/>
</dbReference>
<evidence type="ECO:0000313" key="7">
    <source>
        <dbReference type="EMBL" id="KAG0586411.1"/>
    </source>
</evidence>
<dbReference type="InterPro" id="IPR050478">
    <property type="entry name" value="Ethylene_sulfur-biosynth"/>
</dbReference>
<organism evidence="7 8">
    <name type="scientific">Ceratodon purpureus</name>
    <name type="common">Fire moss</name>
    <name type="synonym">Dicranum purpureum</name>
    <dbReference type="NCBI Taxonomy" id="3225"/>
    <lineage>
        <taxon>Eukaryota</taxon>
        <taxon>Viridiplantae</taxon>
        <taxon>Streptophyta</taxon>
        <taxon>Embryophyta</taxon>
        <taxon>Bryophyta</taxon>
        <taxon>Bryophytina</taxon>
        <taxon>Bryopsida</taxon>
        <taxon>Dicranidae</taxon>
        <taxon>Pseudoditrichales</taxon>
        <taxon>Ditrichaceae</taxon>
        <taxon>Ceratodon</taxon>
    </lineage>
</organism>
<evidence type="ECO:0000256" key="2">
    <source>
        <dbReference type="ARBA" id="ARBA00006312"/>
    </source>
</evidence>
<evidence type="ECO:0000256" key="1">
    <source>
        <dbReference type="ARBA" id="ARBA00001933"/>
    </source>
</evidence>
<gene>
    <name evidence="7" type="ORF">KC19_2G088600</name>
</gene>
<dbReference type="Gene3D" id="3.40.640.10">
    <property type="entry name" value="Type I PLP-dependent aspartate aminotransferase-like (Major domain)"/>
    <property type="match status" value="1"/>
</dbReference>
<dbReference type="Gene3D" id="3.90.1150.10">
    <property type="entry name" value="Aspartate Aminotransferase, domain 1"/>
    <property type="match status" value="1"/>
</dbReference>
<feature type="domain" description="Alliinase C-terminal" evidence="6">
    <location>
        <begin position="165"/>
        <end position="527"/>
    </location>
</feature>
<dbReference type="GO" id="GO:0006520">
    <property type="term" value="P:amino acid metabolic process"/>
    <property type="evidence" value="ECO:0007669"/>
    <property type="project" value="TreeGrafter"/>
</dbReference>
<evidence type="ECO:0000256" key="5">
    <source>
        <dbReference type="SAM" id="Phobius"/>
    </source>
</evidence>
<keyword evidence="8" id="KW-1185">Reference proteome</keyword>
<dbReference type="EMBL" id="CM026422">
    <property type="protein sequence ID" value="KAG0586411.1"/>
    <property type="molecule type" value="Genomic_DNA"/>
</dbReference>
<dbReference type="InterPro" id="IPR015424">
    <property type="entry name" value="PyrdxlP-dep_Trfase"/>
</dbReference>
<protein>
    <recommendedName>
        <fullName evidence="6">Alliinase C-terminal domain-containing protein</fullName>
    </recommendedName>
</protein>
<dbReference type="PANTHER" id="PTHR43795">
    <property type="entry name" value="BIFUNCTIONAL ASPARTATE AMINOTRANSFERASE AND GLUTAMATE/ASPARTATE-PREPHENATE AMINOTRANSFERASE-RELATED"/>
    <property type="match status" value="1"/>
</dbReference>
<evidence type="ECO:0000256" key="4">
    <source>
        <dbReference type="SAM" id="MobiDB-lite"/>
    </source>
</evidence>
<dbReference type="PANTHER" id="PTHR43795:SF22">
    <property type="entry name" value="TRYPTOPHAN AMINOTRANSFERASE-RELATED PROTEIN 2"/>
    <property type="match status" value="1"/>
</dbReference>
<dbReference type="InterPro" id="IPR015422">
    <property type="entry name" value="PyrdxlP-dep_Trfase_small"/>
</dbReference>
<dbReference type="InterPro" id="IPR037029">
    <property type="entry name" value="Alliinase_N_sf"/>
</dbReference>
<comment type="similarity">
    <text evidence="2">Belongs to the alliinase family.</text>
</comment>
<feature type="transmembrane region" description="Helical" evidence="5">
    <location>
        <begin position="48"/>
        <end position="70"/>
    </location>
</feature>
<sequence>MFEGSQAVVQNGEGMDTKSERALKGPQDGAQFLNGHEPPRPPPPARRLAIISWTTFSVGVNFALLAMMFVQPSSPSDWFSKARLLPQEHLKKTNGSAPCYNSANRVLCLPRPPSPRLSFSASEHLLLCSGNGHYVIEDEETGACHCHACFSGGHCEQLDPDCHLNLFHGDPTLFEEYWLTQPDAPTVIPSWQGMSYFAHRNNDYLFVDYFLEQAIRKIHGMVGNAVTEGRYIVLGVGSTQLYQAALYALASPESPSPTPVVSAIPHYSSFEGCTKFMDSRKYKWVGDAEKFKRSATKDQPYIELVTSPNNPCGSMNKPVVNGNGSVVNDLAYYWPHYTAITAPADYPIMLWTMSKISGHAGTRLGWAIVEDASVAAKMAYFIQLNTLGLSQDAQARGITLLRAIMSSYENQRAGGVERERQPFFHYGQAVLEGRWRRMRQALDNTSRFDLPEYESSFCSFLGKNFRANPAFLWLKCKAEEDCQQLLKENKIIARGGAVFGMSTQYVRVSMLDRHPLFDLLLARLASLK</sequence>
<name>A0A8T0IUL4_CERPU</name>
<dbReference type="GO" id="GO:0016846">
    <property type="term" value="F:carbon-sulfur lyase activity"/>
    <property type="evidence" value="ECO:0007669"/>
    <property type="project" value="InterPro"/>
</dbReference>
<keyword evidence="5" id="KW-1133">Transmembrane helix</keyword>
<dbReference type="InterPro" id="IPR006948">
    <property type="entry name" value="Alliinase_C"/>
</dbReference>
<proteinExistence type="inferred from homology"/>
<dbReference type="Pfam" id="PF04864">
    <property type="entry name" value="Alliinase_C"/>
    <property type="match status" value="1"/>
</dbReference>
<comment type="caution">
    <text evidence="7">The sequence shown here is derived from an EMBL/GenBank/DDBJ whole genome shotgun (WGS) entry which is preliminary data.</text>
</comment>
<accession>A0A8T0IUL4</accession>
<evidence type="ECO:0000259" key="6">
    <source>
        <dbReference type="Pfam" id="PF04864"/>
    </source>
</evidence>
<dbReference type="SUPFAM" id="SSF53383">
    <property type="entry name" value="PLP-dependent transferases"/>
    <property type="match status" value="1"/>
</dbReference>
<reference evidence="7" key="1">
    <citation type="submission" date="2020-06" db="EMBL/GenBank/DDBJ databases">
        <title>WGS assembly of Ceratodon purpureus strain R40.</title>
        <authorList>
            <person name="Carey S.B."/>
            <person name="Jenkins J."/>
            <person name="Shu S."/>
            <person name="Lovell J.T."/>
            <person name="Sreedasyam A."/>
            <person name="Maumus F."/>
            <person name="Tiley G.P."/>
            <person name="Fernandez-Pozo N."/>
            <person name="Barry K."/>
            <person name="Chen C."/>
            <person name="Wang M."/>
            <person name="Lipzen A."/>
            <person name="Daum C."/>
            <person name="Saski C.A."/>
            <person name="Payton A.C."/>
            <person name="Mcbreen J.C."/>
            <person name="Conrad R.E."/>
            <person name="Kollar L.M."/>
            <person name="Olsson S."/>
            <person name="Huttunen S."/>
            <person name="Landis J.B."/>
            <person name="Wickett N.J."/>
            <person name="Johnson M.G."/>
            <person name="Rensing S.A."/>
            <person name="Grimwood J."/>
            <person name="Schmutz J."/>
            <person name="Mcdaniel S.F."/>
        </authorList>
    </citation>
    <scope>NUCLEOTIDE SEQUENCE</scope>
    <source>
        <strain evidence="7">R40</strain>
    </source>
</reference>
<feature type="region of interest" description="Disordered" evidence="4">
    <location>
        <begin position="1"/>
        <end position="46"/>
    </location>
</feature>
<evidence type="ECO:0000313" key="8">
    <source>
        <dbReference type="Proteomes" id="UP000822688"/>
    </source>
</evidence>
<keyword evidence="3" id="KW-0663">Pyridoxal phosphate</keyword>
<dbReference type="CDD" id="cd00609">
    <property type="entry name" value="AAT_like"/>
    <property type="match status" value="1"/>
</dbReference>
<keyword evidence="5" id="KW-0472">Membrane</keyword>
<comment type="cofactor">
    <cofactor evidence="1">
        <name>pyridoxal 5'-phosphate</name>
        <dbReference type="ChEBI" id="CHEBI:597326"/>
    </cofactor>
</comment>
<keyword evidence="5" id="KW-0812">Transmembrane</keyword>
<dbReference type="Proteomes" id="UP000822688">
    <property type="component" value="Chromosome 2"/>
</dbReference>